<evidence type="ECO:0000313" key="2">
    <source>
        <dbReference type="EMBL" id="MBD2862692.1"/>
    </source>
</evidence>
<dbReference type="InterPro" id="IPR016181">
    <property type="entry name" value="Acyl_CoA_acyltransferase"/>
</dbReference>
<dbReference type="Proteomes" id="UP000639396">
    <property type="component" value="Unassembled WGS sequence"/>
</dbReference>
<evidence type="ECO:0000313" key="3">
    <source>
        <dbReference type="Proteomes" id="UP000639396"/>
    </source>
</evidence>
<dbReference type="RefSeq" id="WP_190927809.1">
    <property type="nucleotide sequence ID" value="NZ_JACXJA010000014.1"/>
</dbReference>
<gene>
    <name evidence="2" type="ORF">IDH45_11935</name>
</gene>
<dbReference type="Gene3D" id="3.40.630.30">
    <property type="match status" value="1"/>
</dbReference>
<dbReference type="PROSITE" id="PS51186">
    <property type="entry name" value="GNAT"/>
    <property type="match status" value="1"/>
</dbReference>
<dbReference type="InterPro" id="IPR000182">
    <property type="entry name" value="GNAT_dom"/>
</dbReference>
<reference evidence="2" key="1">
    <citation type="submission" date="2020-09" db="EMBL/GenBank/DDBJ databases">
        <title>A novel bacterium of genus Paenibacillus, isolated from South China Sea.</title>
        <authorList>
            <person name="Huang H."/>
            <person name="Mo K."/>
            <person name="Hu Y."/>
        </authorList>
    </citation>
    <scope>NUCLEOTIDE SEQUENCE</scope>
    <source>
        <strain evidence="2">IB182363</strain>
    </source>
</reference>
<comment type="caution">
    <text evidence="2">The sequence shown here is derived from an EMBL/GenBank/DDBJ whole genome shotgun (WGS) entry which is preliminary data.</text>
</comment>
<dbReference type="EMBL" id="JACXJA010000014">
    <property type="protein sequence ID" value="MBD2862692.1"/>
    <property type="molecule type" value="Genomic_DNA"/>
</dbReference>
<dbReference type="GO" id="GO:0016747">
    <property type="term" value="F:acyltransferase activity, transferring groups other than amino-acyl groups"/>
    <property type="evidence" value="ECO:0007669"/>
    <property type="project" value="InterPro"/>
</dbReference>
<keyword evidence="3" id="KW-1185">Reference proteome</keyword>
<evidence type="ECO:0000259" key="1">
    <source>
        <dbReference type="PROSITE" id="PS51186"/>
    </source>
</evidence>
<name>A0A927C9P7_9BACL</name>
<accession>A0A927C9P7</accession>
<dbReference type="SUPFAM" id="SSF55729">
    <property type="entry name" value="Acyl-CoA N-acyltransferases (Nat)"/>
    <property type="match status" value="1"/>
</dbReference>
<proteinExistence type="predicted"/>
<protein>
    <submittedName>
        <fullName evidence="2">GNAT family N-acetyltransferase</fullName>
    </submittedName>
</protein>
<dbReference type="PANTHER" id="PTHR43792:SF1">
    <property type="entry name" value="N-ACETYLTRANSFERASE DOMAIN-CONTAINING PROTEIN"/>
    <property type="match status" value="1"/>
</dbReference>
<sequence length="173" mass="19937">MDLINTARLWIRPYEKEEFASIHRILSDPVTMQFWPSPFTEEQTSGWIRRSLDSYAGWGFGRAVIELKQTGEVIGDGGIMKAELDGTTENDLGYIIYSPYWHQGYGYEAAQAILDYGFVHLGLHRICSNMPIDHHASRRVAEKLGMTLEKEYINSRNRNLRTYLFAKETAERA</sequence>
<dbReference type="PANTHER" id="PTHR43792">
    <property type="entry name" value="GNAT FAMILY, PUTATIVE (AFU_ORTHOLOGUE AFUA_3G00765)-RELATED-RELATED"/>
    <property type="match status" value="1"/>
</dbReference>
<dbReference type="InterPro" id="IPR051531">
    <property type="entry name" value="N-acetyltransferase"/>
</dbReference>
<dbReference type="Pfam" id="PF13302">
    <property type="entry name" value="Acetyltransf_3"/>
    <property type="match status" value="1"/>
</dbReference>
<dbReference type="AlphaFoldDB" id="A0A927C9P7"/>
<feature type="domain" description="N-acetyltransferase" evidence="1">
    <location>
        <begin position="9"/>
        <end position="170"/>
    </location>
</feature>
<organism evidence="2 3">
    <name type="scientific">Paenibacillus oceani</name>
    <dbReference type="NCBI Taxonomy" id="2772510"/>
    <lineage>
        <taxon>Bacteria</taxon>
        <taxon>Bacillati</taxon>
        <taxon>Bacillota</taxon>
        <taxon>Bacilli</taxon>
        <taxon>Bacillales</taxon>
        <taxon>Paenibacillaceae</taxon>
        <taxon>Paenibacillus</taxon>
    </lineage>
</organism>